<evidence type="ECO:0000256" key="2">
    <source>
        <dbReference type="ARBA" id="ARBA00022723"/>
    </source>
</evidence>
<dbReference type="SUPFAM" id="SSF54862">
    <property type="entry name" value="4Fe-4S ferredoxins"/>
    <property type="match status" value="1"/>
</dbReference>
<dbReference type="EMBL" id="LACI01000565">
    <property type="protein sequence ID" value="KJU86510.1"/>
    <property type="molecule type" value="Genomic_DNA"/>
</dbReference>
<dbReference type="GO" id="GO:0046872">
    <property type="term" value="F:metal ion binding"/>
    <property type="evidence" value="ECO:0007669"/>
    <property type="project" value="UniProtKB-KW"/>
</dbReference>
<name>A0A0F3GXB4_9BACT</name>
<keyword evidence="2" id="KW-0479">Metal-binding</keyword>
<evidence type="ECO:0000256" key="4">
    <source>
        <dbReference type="ARBA" id="ARBA00023014"/>
    </source>
</evidence>
<dbReference type="AlphaFoldDB" id="A0A0F3GXB4"/>
<dbReference type="CDD" id="cd10551">
    <property type="entry name" value="PsrB"/>
    <property type="match status" value="1"/>
</dbReference>
<evidence type="ECO:0000259" key="5">
    <source>
        <dbReference type="PROSITE" id="PS51379"/>
    </source>
</evidence>
<dbReference type="InterPro" id="IPR017896">
    <property type="entry name" value="4Fe4S_Fe-S-bd"/>
</dbReference>
<evidence type="ECO:0000313" key="7">
    <source>
        <dbReference type="Proteomes" id="UP000033423"/>
    </source>
</evidence>
<keyword evidence="1" id="KW-0004">4Fe-4S</keyword>
<dbReference type="PROSITE" id="PS51318">
    <property type="entry name" value="TAT"/>
    <property type="match status" value="1"/>
</dbReference>
<evidence type="ECO:0000313" key="6">
    <source>
        <dbReference type="EMBL" id="KJU86510.1"/>
    </source>
</evidence>
<dbReference type="InterPro" id="IPR006311">
    <property type="entry name" value="TAT_signal"/>
</dbReference>
<dbReference type="InterPro" id="IPR050954">
    <property type="entry name" value="ET_IronSulfur_Cluster-Binding"/>
</dbReference>
<evidence type="ECO:0000256" key="1">
    <source>
        <dbReference type="ARBA" id="ARBA00022485"/>
    </source>
</evidence>
<organism evidence="6 7">
    <name type="scientific">Candidatus Magnetobacterium bavaricum</name>
    <dbReference type="NCBI Taxonomy" id="29290"/>
    <lineage>
        <taxon>Bacteria</taxon>
        <taxon>Pseudomonadati</taxon>
        <taxon>Nitrospirota</taxon>
        <taxon>Thermodesulfovibrionia</taxon>
        <taxon>Thermodesulfovibrionales</taxon>
        <taxon>Candidatus Magnetobacteriaceae</taxon>
        <taxon>Candidatus Magnetobacterium</taxon>
    </lineage>
</organism>
<dbReference type="InterPro" id="IPR017900">
    <property type="entry name" value="4Fe4S_Fe_S_CS"/>
</dbReference>
<dbReference type="Pfam" id="PF13247">
    <property type="entry name" value="Fer4_11"/>
    <property type="match status" value="2"/>
</dbReference>
<dbReference type="PANTHER" id="PTHR43177:SF3">
    <property type="entry name" value="PROTEIN NRFC HOMOLOG"/>
    <property type="match status" value="1"/>
</dbReference>
<protein>
    <submittedName>
        <fullName evidence="6">Molybdopterin oxidoreductase, iron-sulfur binding subunit</fullName>
    </submittedName>
</protein>
<feature type="domain" description="4Fe-4S ferredoxin-type" evidence="5">
    <location>
        <begin position="87"/>
        <end position="117"/>
    </location>
</feature>
<dbReference type="PROSITE" id="PS00198">
    <property type="entry name" value="4FE4S_FER_1"/>
    <property type="match status" value="1"/>
</dbReference>
<comment type="caution">
    <text evidence="6">The sequence shown here is derived from an EMBL/GenBank/DDBJ whole genome shotgun (WGS) entry which is preliminary data.</text>
</comment>
<feature type="domain" description="4Fe-4S ferredoxin-type" evidence="5">
    <location>
        <begin position="151"/>
        <end position="182"/>
    </location>
</feature>
<dbReference type="Gene3D" id="3.30.70.20">
    <property type="match status" value="2"/>
</dbReference>
<feature type="domain" description="4Fe-4S ferredoxin-type" evidence="5">
    <location>
        <begin position="183"/>
        <end position="212"/>
    </location>
</feature>
<dbReference type="PANTHER" id="PTHR43177">
    <property type="entry name" value="PROTEIN NRFC"/>
    <property type="match status" value="1"/>
</dbReference>
<reference evidence="6 7" key="1">
    <citation type="submission" date="2015-02" db="EMBL/GenBank/DDBJ databases">
        <title>Single-cell genomics of uncultivated deep-branching MTB reveals a conserved set of magnetosome genes.</title>
        <authorList>
            <person name="Kolinko S."/>
            <person name="Richter M."/>
            <person name="Glockner F.O."/>
            <person name="Brachmann A."/>
            <person name="Schuler D."/>
        </authorList>
    </citation>
    <scope>NUCLEOTIDE SEQUENCE [LARGE SCALE GENOMIC DNA]</scope>
    <source>
        <strain evidence="6">TM-1</strain>
    </source>
</reference>
<evidence type="ECO:0000256" key="3">
    <source>
        <dbReference type="ARBA" id="ARBA00023004"/>
    </source>
</evidence>
<dbReference type="GO" id="GO:0051539">
    <property type="term" value="F:4 iron, 4 sulfur cluster binding"/>
    <property type="evidence" value="ECO:0007669"/>
    <property type="project" value="UniProtKB-KW"/>
</dbReference>
<keyword evidence="7" id="KW-1185">Reference proteome</keyword>
<keyword evidence="4" id="KW-0411">Iron-sulfur</keyword>
<dbReference type="PROSITE" id="PS51379">
    <property type="entry name" value="4FE4S_FER_2"/>
    <property type="match status" value="3"/>
</dbReference>
<keyword evidence="3" id="KW-0408">Iron</keyword>
<dbReference type="PATRIC" id="fig|29290.4.peg.1727"/>
<sequence>MAMKRRDFLKRTAGAVSLAAAFALEGVVLPARDAEAIVWEEFFQKYFREMTQAEKDAVAKRLEADYKKRFGKDIKVSTKEPLPKVLYGYGLDLSRCIGCRRCVYACVTENNLSRKPQIEYITVLRFKSGEKWVDDFEGAEKYYNPELVPEPEHFYMPVQCQQCERPACTKVCPTKATWKEPDGIVVVDYNWCIGCRYCMAACPYGARKFNWAQPTIPTEQINPNTHYLGNRIKHKGCVEKCTFCIQRVRENPGRYPACVEICPVGARKFGNLLDEKSEIRMLIETKRVFRLKEMLNTNPKFYYFFSL</sequence>
<gene>
    <name evidence="6" type="ORF">MBAV_001299</name>
</gene>
<accession>A0A0F3GXB4</accession>
<proteinExistence type="predicted"/>
<dbReference type="Proteomes" id="UP000033423">
    <property type="component" value="Unassembled WGS sequence"/>
</dbReference>